<accession>A0A397JKK4</accession>
<organism evidence="1 2">
    <name type="scientific">Diversispora epigaea</name>
    <dbReference type="NCBI Taxonomy" id="1348612"/>
    <lineage>
        <taxon>Eukaryota</taxon>
        <taxon>Fungi</taxon>
        <taxon>Fungi incertae sedis</taxon>
        <taxon>Mucoromycota</taxon>
        <taxon>Glomeromycotina</taxon>
        <taxon>Glomeromycetes</taxon>
        <taxon>Diversisporales</taxon>
        <taxon>Diversisporaceae</taxon>
        <taxon>Diversispora</taxon>
    </lineage>
</organism>
<dbReference type="Proteomes" id="UP000266861">
    <property type="component" value="Unassembled WGS sequence"/>
</dbReference>
<dbReference type="AlphaFoldDB" id="A0A397JKK4"/>
<keyword evidence="2" id="KW-1185">Reference proteome</keyword>
<dbReference type="EMBL" id="PQFF01000059">
    <property type="protein sequence ID" value="RHZ85694.1"/>
    <property type="molecule type" value="Genomic_DNA"/>
</dbReference>
<evidence type="ECO:0000313" key="2">
    <source>
        <dbReference type="Proteomes" id="UP000266861"/>
    </source>
</evidence>
<evidence type="ECO:0000313" key="1">
    <source>
        <dbReference type="EMBL" id="RHZ85694.1"/>
    </source>
</evidence>
<proteinExistence type="predicted"/>
<gene>
    <name evidence="1" type="ORF">Glove_62g3</name>
</gene>
<reference evidence="1 2" key="1">
    <citation type="submission" date="2018-08" db="EMBL/GenBank/DDBJ databases">
        <title>Genome and evolution of the arbuscular mycorrhizal fungus Diversispora epigaea (formerly Glomus versiforme) and its bacterial endosymbionts.</title>
        <authorList>
            <person name="Sun X."/>
            <person name="Fei Z."/>
            <person name="Harrison M."/>
        </authorList>
    </citation>
    <scope>NUCLEOTIDE SEQUENCE [LARGE SCALE GENOMIC DNA]</scope>
    <source>
        <strain evidence="1 2">IT104</strain>
    </source>
</reference>
<sequence>MGRIHKEYYSANARYLSNEAIREIKGSMGRVSNAINVMAKKYRINHYCVLDYIENRERKQQIIQSTISSEILPIPTILLEKSNQIESKVLHLESTTFPNKEIKKRSFKSNSKPRTKSIRISNPISNMVASTLSETEKINNEDLDALYEKEARRDEKNKANMTCLLAT</sequence>
<dbReference type="OrthoDB" id="2415625at2759"/>
<comment type="caution">
    <text evidence="1">The sequence shown here is derived from an EMBL/GenBank/DDBJ whole genome shotgun (WGS) entry which is preliminary data.</text>
</comment>
<name>A0A397JKK4_9GLOM</name>
<protein>
    <submittedName>
        <fullName evidence="1">Uncharacterized protein</fullName>
    </submittedName>
</protein>